<feature type="transmembrane region" description="Helical" evidence="6">
    <location>
        <begin position="166"/>
        <end position="188"/>
    </location>
</feature>
<dbReference type="OrthoDB" id="5953433at2759"/>
<feature type="transmembrane region" description="Helical" evidence="6">
    <location>
        <begin position="219"/>
        <end position="241"/>
    </location>
</feature>
<keyword evidence="3 6" id="KW-1133">Transmembrane helix</keyword>
<name>A0A2R2MQK0_LINAN</name>
<dbReference type="InParanoid" id="A0A2R2MQK0"/>
<feature type="transmembrane region" description="Helical" evidence="6">
    <location>
        <begin position="247"/>
        <end position="273"/>
    </location>
</feature>
<dbReference type="PANTHER" id="PTHR31154">
    <property type="entry name" value="MEMBRANE TRANSPORTER PROTEIN"/>
    <property type="match status" value="1"/>
</dbReference>
<gene>
    <name evidence="8" type="primary">LOC106174527</name>
</gene>
<dbReference type="KEGG" id="lak:106174527"/>
<evidence type="ECO:0000256" key="3">
    <source>
        <dbReference type="ARBA" id="ARBA00022989"/>
    </source>
</evidence>
<dbReference type="PANTHER" id="PTHR31154:SF4">
    <property type="entry name" value="MEMBRANE TRANSPORTER PROTEIN"/>
    <property type="match status" value="1"/>
</dbReference>
<evidence type="ECO:0000256" key="1">
    <source>
        <dbReference type="ARBA" id="ARBA00004141"/>
    </source>
</evidence>
<evidence type="ECO:0000256" key="6">
    <source>
        <dbReference type="SAM" id="Phobius"/>
    </source>
</evidence>
<dbReference type="Pfam" id="PF01925">
    <property type="entry name" value="TauE"/>
    <property type="match status" value="1"/>
</dbReference>
<feature type="transmembrane region" description="Helical" evidence="6">
    <location>
        <begin position="123"/>
        <end position="154"/>
    </location>
</feature>
<protein>
    <submittedName>
        <fullName evidence="8">Uncharacterized protein LOC106174527</fullName>
    </submittedName>
</protein>
<dbReference type="Proteomes" id="UP000085678">
    <property type="component" value="Unplaced"/>
</dbReference>
<feature type="transmembrane region" description="Helical" evidence="6">
    <location>
        <begin position="28"/>
        <end position="49"/>
    </location>
</feature>
<feature type="transmembrane region" description="Helical" evidence="6">
    <location>
        <begin position="194"/>
        <end position="212"/>
    </location>
</feature>
<evidence type="ECO:0000256" key="2">
    <source>
        <dbReference type="ARBA" id="ARBA00022692"/>
    </source>
</evidence>
<dbReference type="GeneID" id="106174527"/>
<comment type="subcellular location">
    <subcellularLocation>
        <location evidence="1">Membrane</location>
        <topology evidence="1">Multi-pass membrane protein</topology>
    </subcellularLocation>
</comment>
<dbReference type="RefSeq" id="XP_023932516.1">
    <property type="nucleotide sequence ID" value="XM_024076748.1"/>
</dbReference>
<sequence>MTSEAGGAVAFPVMTLAFKISPIVARDFSMAIQSVGLPAAAFTIIYMQIHLEWHAILFSSLGGAVGIIIGLEYVSPLLTPPQKKLGFVCIWFTFAFALFFLNINHKRRTFLKIPMFNWWKALVLVLTGFAGGMFTSFAGSGLDICSFSILTLLFRVSEKTATPTSIVLMAGNTVVGLFWRAVIIGGVSIDCWEYVAATVPVVIVGAPFGSVIGSHFHRLVLAALIYVLDTVALVAAFAIVRPLTTELILISVGIIIFGAVFFASVTKIGGLILEIFEASNALRGNSGMKENSTDISTTIEDSENAKTEIEIFHIDVSKSLKADAQRETNTGSADEEENTKL</sequence>
<dbReference type="GO" id="GO:0016020">
    <property type="term" value="C:membrane"/>
    <property type="evidence" value="ECO:0007669"/>
    <property type="project" value="UniProtKB-SubCell"/>
</dbReference>
<evidence type="ECO:0000313" key="8">
    <source>
        <dbReference type="RefSeq" id="XP_023932516.1"/>
    </source>
</evidence>
<dbReference type="InterPro" id="IPR002781">
    <property type="entry name" value="TM_pro_TauE-like"/>
</dbReference>
<feature type="transmembrane region" description="Helical" evidence="6">
    <location>
        <begin position="85"/>
        <end position="103"/>
    </location>
</feature>
<reference evidence="8" key="1">
    <citation type="submission" date="2025-08" db="UniProtKB">
        <authorList>
            <consortium name="RefSeq"/>
        </authorList>
    </citation>
    <scope>IDENTIFICATION</scope>
    <source>
        <tissue evidence="8">Gonads</tissue>
    </source>
</reference>
<keyword evidence="2 6" id="KW-0812">Transmembrane</keyword>
<feature type="region of interest" description="Disordered" evidence="5">
    <location>
        <begin position="322"/>
        <end position="341"/>
    </location>
</feature>
<accession>A0A2R2MQK0</accession>
<keyword evidence="7" id="KW-1185">Reference proteome</keyword>
<proteinExistence type="predicted"/>
<evidence type="ECO:0000256" key="5">
    <source>
        <dbReference type="SAM" id="MobiDB-lite"/>
    </source>
</evidence>
<organism evidence="7 8">
    <name type="scientific">Lingula anatina</name>
    <name type="common">Brachiopod</name>
    <name type="synonym">Lingula unguis</name>
    <dbReference type="NCBI Taxonomy" id="7574"/>
    <lineage>
        <taxon>Eukaryota</taxon>
        <taxon>Metazoa</taxon>
        <taxon>Spiralia</taxon>
        <taxon>Lophotrochozoa</taxon>
        <taxon>Brachiopoda</taxon>
        <taxon>Linguliformea</taxon>
        <taxon>Lingulata</taxon>
        <taxon>Lingulida</taxon>
        <taxon>Linguloidea</taxon>
        <taxon>Lingulidae</taxon>
        <taxon>Lingula</taxon>
    </lineage>
</organism>
<dbReference type="AlphaFoldDB" id="A0A2R2MQK0"/>
<evidence type="ECO:0000313" key="7">
    <source>
        <dbReference type="Proteomes" id="UP000085678"/>
    </source>
</evidence>
<feature type="transmembrane region" description="Helical" evidence="6">
    <location>
        <begin position="55"/>
        <end position="73"/>
    </location>
</feature>
<keyword evidence="4 6" id="KW-0472">Membrane</keyword>
<evidence type="ECO:0000256" key="4">
    <source>
        <dbReference type="ARBA" id="ARBA00023136"/>
    </source>
</evidence>